<gene>
    <name evidence="2" type="ORF">BBRV_LOCUS76641</name>
</gene>
<protein>
    <submittedName>
        <fullName evidence="2">Uncharacterized protein</fullName>
    </submittedName>
</protein>
<feature type="region of interest" description="Disordered" evidence="1">
    <location>
        <begin position="1"/>
        <end position="26"/>
    </location>
</feature>
<evidence type="ECO:0000256" key="1">
    <source>
        <dbReference type="SAM" id="MobiDB-lite"/>
    </source>
</evidence>
<sequence length="85" mass="8929">MVAPNSPSERANANTVPATMPGNERGNVMVKKTHQGLAPSVLAASSNRVSTASSARRIARTIRGNAITEEASAAPRQLKLRPNHS</sequence>
<evidence type="ECO:0000313" key="2">
    <source>
        <dbReference type="EMBL" id="CAD1562199.1"/>
    </source>
</evidence>
<accession>A0A6V7KEK7</accession>
<organism evidence="2">
    <name type="scientific">Bracon brevicornis</name>
    <dbReference type="NCBI Taxonomy" id="1563983"/>
    <lineage>
        <taxon>Eukaryota</taxon>
        <taxon>Metazoa</taxon>
        <taxon>Ecdysozoa</taxon>
        <taxon>Arthropoda</taxon>
        <taxon>Hexapoda</taxon>
        <taxon>Insecta</taxon>
        <taxon>Pterygota</taxon>
        <taxon>Neoptera</taxon>
        <taxon>Endopterygota</taxon>
        <taxon>Hymenoptera</taxon>
        <taxon>Apocrita</taxon>
        <taxon>Ichneumonoidea</taxon>
        <taxon>Braconidae</taxon>
        <taxon>Braconinae</taxon>
        <taxon>Bracon</taxon>
    </lineage>
</organism>
<dbReference type="EMBL" id="CADCXW020000117">
    <property type="protein sequence ID" value="CAD1562199.1"/>
    <property type="molecule type" value="Genomic_DNA"/>
</dbReference>
<dbReference type="AlphaFoldDB" id="A0A6V7KEK7"/>
<feature type="compositionally biased region" description="Polar residues" evidence="1">
    <location>
        <begin position="1"/>
        <end position="17"/>
    </location>
</feature>
<reference evidence="2" key="1">
    <citation type="submission" date="2020-07" db="EMBL/GenBank/DDBJ databases">
        <authorList>
            <person name="Ferguson B K."/>
        </authorList>
    </citation>
    <scope>NUCLEOTIDE SEQUENCE</scope>
    <source>
        <strain evidence="2">L06</strain>
    </source>
</reference>
<name>A0A6V7KEK7_9HYME</name>
<proteinExistence type="predicted"/>